<evidence type="ECO:0000256" key="1">
    <source>
        <dbReference type="SAM" id="MobiDB-lite"/>
    </source>
</evidence>
<dbReference type="Proteomes" id="UP001189429">
    <property type="component" value="Unassembled WGS sequence"/>
</dbReference>
<feature type="region of interest" description="Disordered" evidence="1">
    <location>
        <begin position="1027"/>
        <end position="1046"/>
    </location>
</feature>
<evidence type="ECO:0000256" key="2">
    <source>
        <dbReference type="SAM" id="Phobius"/>
    </source>
</evidence>
<keyword evidence="2" id="KW-0812">Transmembrane</keyword>
<dbReference type="PANTHER" id="PTHR11319">
    <property type="entry name" value="G PROTEIN-COUPLED RECEPTOR-RELATED"/>
    <property type="match status" value="1"/>
</dbReference>
<feature type="transmembrane region" description="Helical" evidence="2">
    <location>
        <begin position="749"/>
        <end position="769"/>
    </location>
</feature>
<accession>A0ABN9RFE2</accession>
<dbReference type="InterPro" id="IPR009030">
    <property type="entry name" value="Growth_fac_rcpt_cys_sf"/>
</dbReference>
<feature type="transmembrane region" description="Helical" evidence="2">
    <location>
        <begin position="629"/>
        <end position="657"/>
    </location>
</feature>
<proteinExistence type="predicted"/>
<evidence type="ECO:0000313" key="3">
    <source>
        <dbReference type="EMBL" id="CAK0817759.1"/>
    </source>
</evidence>
<feature type="transmembrane region" description="Helical" evidence="2">
    <location>
        <begin position="506"/>
        <end position="527"/>
    </location>
</feature>
<name>A0ABN9RFE2_9DINO</name>
<dbReference type="SUPFAM" id="SSF57184">
    <property type="entry name" value="Growth factor receptor domain"/>
    <property type="match status" value="1"/>
</dbReference>
<protein>
    <recommendedName>
        <fullName evidence="5">Tyrosine-protein kinase ephrin type A/B receptor-like domain-containing protein</fullName>
    </recommendedName>
</protein>
<evidence type="ECO:0000313" key="4">
    <source>
        <dbReference type="Proteomes" id="UP001189429"/>
    </source>
</evidence>
<keyword evidence="2" id="KW-1133">Transmembrane helix</keyword>
<feature type="transmembrane region" description="Helical" evidence="2">
    <location>
        <begin position="694"/>
        <end position="715"/>
    </location>
</feature>
<dbReference type="CDD" id="cd00185">
    <property type="entry name" value="TNFRSF"/>
    <property type="match status" value="1"/>
</dbReference>
<organism evidence="3 4">
    <name type="scientific">Prorocentrum cordatum</name>
    <dbReference type="NCBI Taxonomy" id="2364126"/>
    <lineage>
        <taxon>Eukaryota</taxon>
        <taxon>Sar</taxon>
        <taxon>Alveolata</taxon>
        <taxon>Dinophyceae</taxon>
        <taxon>Prorocentrales</taxon>
        <taxon>Prorocentraceae</taxon>
        <taxon>Prorocentrum</taxon>
    </lineage>
</organism>
<dbReference type="Gene3D" id="2.10.50.10">
    <property type="entry name" value="Tumor Necrosis Factor Receptor, subunit A, domain 2"/>
    <property type="match status" value="1"/>
</dbReference>
<feature type="non-terminal residue" evidence="3">
    <location>
        <position position="1"/>
    </location>
</feature>
<feature type="transmembrane region" description="Helical" evidence="2">
    <location>
        <begin position="804"/>
        <end position="826"/>
    </location>
</feature>
<sequence length="1073" mass="112201">FLQDSLSPTILALHDFRISSSEVLGDGAGLHCACAHLTLSQGIFRNNRAVEGNGGAVVLSSNVVCGATANAVVFDNVDFERNYAAVGGGLVFFDHVSPSCSLPLQSDGSLNASDESVWRWSNFNASVQDNVASYGALQATAPAKITSECLSSAGLGGCFTASTGTDSAVTFTTAYPGMEVDVRLSMIDDFGQKIAGENAGSGVQVQVEIADAASRVVTAGLSRFWFDAGVVRTSGLSVLGGDMGDASSEELLFTIPRVLVDYAYLPPGRVHLLMGPCPAGFVGATADGSDYTCRACPSGRFAVRLASACQACEAGTFAESSGSESCTPCPAGHKCPPGASAPIPCQAGQYQASNGSMDCDRCELGKYPAPAESAEACVDCPPGKTTPSLGAPFSADCGCPAGSAVGPADVCQTCPKGFDCKMGSNLSAFGTAEAGPVALQPGYMSLADDVLLVFRCLSDAHCPGGGPAQCAPHRDAGSVACGLCERGSHAVDGACVPCGGTSFTQVLPVFAILLIGPLVLVVVASQFNKPWVKQRVDFVHCVVHLGMIVSGLQALGVFAQLNLEWFEPVKSMMRAVSALNFNLDIFSLPCIMGVDLDLVAKYAMQQGIAPICVPILTVAVILHRRIGAAAAAAATGTLASVLNAIGTCFNALFILIFSSSLLPLVCYEHPGGSLASMRSTPSVLCFESDEHAKMVVIMVVVILVVLVPFLAFSVLGTVKLRRLTAGADDGGLFYFAACRFLHSKFTIRAYYFGVLMLLRGCLICVVPIITRDVAMQLTMLNCILCASLCLQVRALPWLSEFSNIIDAGCTVLLLLVLQTGGMAAHVSIQMDTVRLMGTLAFCVFFILSIGSLFVLLVLMAKRRYAPRSYWALICHHKGDASAQTRLLKILLTASTGRDIFVDSDDLVELSTLFEVIRIDTERLVVLLTRDTLRRPWCAGEVYVALNTDVVQVLRVEGDAFLPPTEALGGAPPRNGSSRSRAVPMIRGGGGGGGGTSALAQPAAGGLPCLPVSRRELVAAGRPRRLRREAFRGSSSPAVGSRRLCGRAGPAGAPAVRWVIPQLSPPSRNGQGRA</sequence>
<gene>
    <name evidence="3" type="ORF">PCOR1329_LOCUS20260</name>
</gene>
<feature type="transmembrane region" description="Helical" evidence="2">
    <location>
        <begin position="775"/>
        <end position="792"/>
    </location>
</feature>
<dbReference type="PANTHER" id="PTHR11319:SF35">
    <property type="entry name" value="OUTER MEMBRANE PROTEIN PMPC-RELATED"/>
    <property type="match status" value="1"/>
</dbReference>
<feature type="transmembrane region" description="Helical" evidence="2">
    <location>
        <begin position="602"/>
        <end position="622"/>
    </location>
</feature>
<evidence type="ECO:0008006" key="5">
    <source>
        <dbReference type="Google" id="ProtNLM"/>
    </source>
</evidence>
<feature type="transmembrane region" description="Helical" evidence="2">
    <location>
        <begin position="539"/>
        <end position="563"/>
    </location>
</feature>
<dbReference type="SMART" id="SM01411">
    <property type="entry name" value="Ephrin_rec_like"/>
    <property type="match status" value="2"/>
</dbReference>
<reference evidence="3" key="1">
    <citation type="submission" date="2023-10" db="EMBL/GenBank/DDBJ databases">
        <authorList>
            <person name="Chen Y."/>
            <person name="Shah S."/>
            <person name="Dougan E. K."/>
            <person name="Thang M."/>
            <person name="Chan C."/>
        </authorList>
    </citation>
    <scope>NUCLEOTIDE SEQUENCE [LARGE SCALE GENOMIC DNA]</scope>
</reference>
<dbReference type="EMBL" id="CAUYUJ010006555">
    <property type="protein sequence ID" value="CAK0817759.1"/>
    <property type="molecule type" value="Genomic_DNA"/>
</dbReference>
<keyword evidence="4" id="KW-1185">Reference proteome</keyword>
<comment type="caution">
    <text evidence="3">The sequence shown here is derived from an EMBL/GenBank/DDBJ whole genome shotgun (WGS) entry which is preliminary data.</text>
</comment>
<keyword evidence="2" id="KW-0472">Membrane</keyword>
<feature type="transmembrane region" description="Helical" evidence="2">
    <location>
        <begin position="838"/>
        <end position="860"/>
    </location>
</feature>